<proteinExistence type="predicted"/>
<dbReference type="InParanoid" id="A0A7J7DPN9"/>
<evidence type="ECO:0000313" key="4">
    <source>
        <dbReference type="Proteomes" id="UP000593562"/>
    </source>
</evidence>
<evidence type="ECO:0000313" key="3">
    <source>
        <dbReference type="EMBL" id="KAF5748362.1"/>
    </source>
</evidence>
<feature type="compositionally biased region" description="Basic and acidic residues" evidence="1">
    <location>
        <begin position="229"/>
        <end position="242"/>
    </location>
</feature>
<dbReference type="GO" id="GO:0031146">
    <property type="term" value="P:SCF-dependent proteasomal ubiquitin-dependent protein catabolic process"/>
    <property type="evidence" value="ECO:0007669"/>
    <property type="project" value="TreeGrafter"/>
</dbReference>
<comment type="caution">
    <text evidence="3">The sequence shown here is derived from an EMBL/GenBank/DDBJ whole genome shotgun (WGS) entry which is preliminary data.</text>
</comment>
<keyword evidence="4" id="KW-1185">Reference proteome</keyword>
<dbReference type="SUPFAM" id="SSF52047">
    <property type="entry name" value="RNI-like"/>
    <property type="match status" value="1"/>
</dbReference>
<dbReference type="SMART" id="SM00367">
    <property type="entry name" value="LRR_CC"/>
    <property type="match status" value="6"/>
</dbReference>
<dbReference type="InterPro" id="IPR057207">
    <property type="entry name" value="FBXL15_LRR"/>
</dbReference>
<feature type="domain" description="F-box/LRR-repeat protein 15-like leucin rich repeat" evidence="2">
    <location>
        <begin position="513"/>
        <end position="640"/>
    </location>
</feature>
<dbReference type="PANTHER" id="PTHR13318">
    <property type="entry name" value="PARTNER OF PAIRED, ISOFORM B-RELATED"/>
    <property type="match status" value="1"/>
</dbReference>
<protein>
    <submittedName>
        <fullName evidence="3">Rad7 putative isoform 2</fullName>
    </submittedName>
</protein>
<dbReference type="EMBL" id="JAAARO010000004">
    <property type="protein sequence ID" value="KAF5748362.1"/>
    <property type="molecule type" value="Genomic_DNA"/>
</dbReference>
<feature type="region of interest" description="Disordered" evidence="1">
    <location>
        <begin position="1"/>
        <end position="27"/>
    </location>
</feature>
<dbReference type="AlphaFoldDB" id="A0A7J7DPN9"/>
<dbReference type="Proteomes" id="UP000593562">
    <property type="component" value="Unassembled WGS sequence"/>
</dbReference>
<dbReference type="Gene3D" id="3.80.10.10">
    <property type="entry name" value="Ribonuclease Inhibitor"/>
    <property type="match status" value="2"/>
</dbReference>
<sequence>MEIEEDAEDEKGIEESSTSHRPGLQNDLMDLDLNLPAEEAQNEIQFQYHPQFNAKFLEIQTENVQLVHNRAHDVFSNLIVLDEEDLHETAFPDHPRFSGRFPENQTENNLMMRYTTEEKGKAKIDDYQVLIDTNDGKTIIILDSDDGEEEIENQGTDNLNLNLGLEQNVDFMELDLFNDGVRDNTEPVEVVPPEVLARRAWHLEWEKQGRVQTARRLALPEEQSDDEPQEKKLLPRENHDETSESPFSIAMESIKKRNSIRKPQLKWVPKNNKGSSNIKRRNIPSLLELSLNALAENSEAIVSLKLVPDSLRHKLSQRVCDSRKMDAQFFELLTRESPTEIRVKNSSQITEEELTRIFLNCDTQKLTVLQLDLCGQCVPDHVLGNTIARSQGSLPSLLTISLRGAYRLTDDGLPSIGVSAPVLQSISLTQCSFLTFRSINLVKFYFESSLRELCIDYCGNIDAMRILPALKEIKHLEVLSVAGIETVSDDFVVGTVEAIGRNLKELVFANCVALTDISVKLIGENCSKLYSLDLSYLDKLTDSALKYLANGGCSIRKLNLWHNRFSDEAIAAFLEVSGQSLHELSLNNVRMVGINTAISIAKYSKNLSTLDLSWCRKLSDEALGSIVDSCESLRLLKLFGCSQVRILNSKSVPFKFETKSVTSLYLRAMFISANMLILEN</sequence>
<dbReference type="Pfam" id="PF25372">
    <property type="entry name" value="DUF7885"/>
    <property type="match status" value="1"/>
</dbReference>
<gene>
    <name evidence="3" type="ORF">HS088_TW04G00315</name>
</gene>
<feature type="region of interest" description="Disordered" evidence="1">
    <location>
        <begin position="218"/>
        <end position="251"/>
    </location>
</feature>
<dbReference type="InterPro" id="IPR032675">
    <property type="entry name" value="LRR_dom_sf"/>
</dbReference>
<dbReference type="PANTHER" id="PTHR13318:SF145">
    <property type="entry name" value="RAD7"/>
    <property type="match status" value="1"/>
</dbReference>
<evidence type="ECO:0000259" key="2">
    <source>
        <dbReference type="Pfam" id="PF25372"/>
    </source>
</evidence>
<feature type="compositionally biased region" description="Acidic residues" evidence="1">
    <location>
        <begin position="1"/>
        <end position="12"/>
    </location>
</feature>
<dbReference type="GO" id="GO:0019005">
    <property type="term" value="C:SCF ubiquitin ligase complex"/>
    <property type="evidence" value="ECO:0007669"/>
    <property type="project" value="TreeGrafter"/>
</dbReference>
<dbReference type="InterPro" id="IPR006553">
    <property type="entry name" value="Leu-rich_rpt_Cys-con_subtyp"/>
</dbReference>
<reference evidence="3 4" key="1">
    <citation type="journal article" date="2020" name="Nat. Commun.">
        <title>Genome of Tripterygium wilfordii and identification of cytochrome P450 involved in triptolide biosynthesis.</title>
        <authorList>
            <person name="Tu L."/>
            <person name="Su P."/>
            <person name="Zhang Z."/>
            <person name="Gao L."/>
            <person name="Wang J."/>
            <person name="Hu T."/>
            <person name="Zhou J."/>
            <person name="Zhang Y."/>
            <person name="Zhao Y."/>
            <person name="Liu Y."/>
            <person name="Song Y."/>
            <person name="Tong Y."/>
            <person name="Lu Y."/>
            <person name="Yang J."/>
            <person name="Xu C."/>
            <person name="Jia M."/>
            <person name="Peters R.J."/>
            <person name="Huang L."/>
            <person name="Gao W."/>
        </authorList>
    </citation>
    <scope>NUCLEOTIDE SEQUENCE [LARGE SCALE GENOMIC DNA]</scope>
    <source>
        <strain evidence="4">cv. XIE 37</strain>
        <tissue evidence="3">Leaf</tissue>
    </source>
</reference>
<name>A0A7J7DPN9_TRIWF</name>
<organism evidence="3 4">
    <name type="scientific">Tripterygium wilfordii</name>
    <name type="common">Thunder God vine</name>
    <dbReference type="NCBI Taxonomy" id="458696"/>
    <lineage>
        <taxon>Eukaryota</taxon>
        <taxon>Viridiplantae</taxon>
        <taxon>Streptophyta</taxon>
        <taxon>Embryophyta</taxon>
        <taxon>Tracheophyta</taxon>
        <taxon>Spermatophyta</taxon>
        <taxon>Magnoliopsida</taxon>
        <taxon>eudicotyledons</taxon>
        <taxon>Gunneridae</taxon>
        <taxon>Pentapetalae</taxon>
        <taxon>rosids</taxon>
        <taxon>fabids</taxon>
        <taxon>Celastrales</taxon>
        <taxon>Celastraceae</taxon>
        <taxon>Tripterygium</taxon>
    </lineage>
</organism>
<accession>A0A7J7DPN9</accession>
<evidence type="ECO:0000256" key="1">
    <source>
        <dbReference type="SAM" id="MobiDB-lite"/>
    </source>
</evidence>